<dbReference type="Proteomes" id="UP001597102">
    <property type="component" value="Unassembled WGS sequence"/>
</dbReference>
<proteinExistence type="predicted"/>
<dbReference type="SMART" id="SM00086">
    <property type="entry name" value="PAC"/>
    <property type="match status" value="2"/>
</dbReference>
<dbReference type="Pfam" id="PF02518">
    <property type="entry name" value="HATPase_c"/>
    <property type="match status" value="1"/>
</dbReference>
<evidence type="ECO:0000256" key="2">
    <source>
        <dbReference type="ARBA" id="ARBA00012438"/>
    </source>
</evidence>
<dbReference type="InterPro" id="IPR001789">
    <property type="entry name" value="Sig_transdc_resp-reg_receiver"/>
</dbReference>
<accession>A0ABW3JER1</accession>
<evidence type="ECO:0000259" key="7">
    <source>
        <dbReference type="PROSITE" id="PS50110"/>
    </source>
</evidence>
<dbReference type="InterPro" id="IPR036890">
    <property type="entry name" value="HATPase_C_sf"/>
</dbReference>
<dbReference type="SUPFAM" id="SSF47384">
    <property type="entry name" value="Homodimeric domain of signal transducing histidine kinase"/>
    <property type="match status" value="1"/>
</dbReference>
<feature type="domain" description="PAC" evidence="9">
    <location>
        <begin position="88"/>
        <end position="140"/>
    </location>
</feature>
<dbReference type="Gene3D" id="3.30.565.10">
    <property type="entry name" value="Histidine kinase-like ATPase, C-terminal domain"/>
    <property type="match status" value="1"/>
</dbReference>
<dbReference type="InterPro" id="IPR036097">
    <property type="entry name" value="HisK_dim/P_sf"/>
</dbReference>
<feature type="region of interest" description="Disordered" evidence="5">
    <location>
        <begin position="511"/>
        <end position="556"/>
    </location>
</feature>
<dbReference type="SMART" id="SM00448">
    <property type="entry name" value="REC"/>
    <property type="match status" value="1"/>
</dbReference>
<feature type="compositionally biased region" description="Polar residues" evidence="5">
    <location>
        <begin position="540"/>
        <end position="550"/>
    </location>
</feature>
<evidence type="ECO:0000256" key="3">
    <source>
        <dbReference type="ARBA" id="ARBA00022553"/>
    </source>
</evidence>
<dbReference type="EC" id="2.7.13.3" evidence="2"/>
<feature type="modified residue" description="4-aspartylphosphate" evidence="4">
    <location>
        <position position="608"/>
    </location>
</feature>
<dbReference type="Pfam" id="PF00072">
    <property type="entry name" value="Response_reg"/>
    <property type="match status" value="1"/>
</dbReference>
<dbReference type="EMBL" id="JBHTJO010000002">
    <property type="protein sequence ID" value="MFD0988325.1"/>
    <property type="molecule type" value="Genomic_DNA"/>
</dbReference>
<dbReference type="CDD" id="cd00082">
    <property type="entry name" value="HisKA"/>
    <property type="match status" value="1"/>
</dbReference>
<evidence type="ECO:0000313" key="11">
    <source>
        <dbReference type="Proteomes" id="UP001597102"/>
    </source>
</evidence>
<dbReference type="RefSeq" id="WP_379091301.1">
    <property type="nucleotide sequence ID" value="NZ_JBHTJO010000002.1"/>
</dbReference>
<evidence type="ECO:0000259" key="6">
    <source>
        <dbReference type="PROSITE" id="PS50109"/>
    </source>
</evidence>
<reference evidence="11" key="1">
    <citation type="journal article" date="2019" name="Int. J. Syst. Evol. Microbiol.">
        <title>The Global Catalogue of Microorganisms (GCM) 10K type strain sequencing project: providing services to taxonomists for standard genome sequencing and annotation.</title>
        <authorList>
            <consortium name="The Broad Institute Genomics Platform"/>
            <consortium name="The Broad Institute Genome Sequencing Center for Infectious Disease"/>
            <person name="Wu L."/>
            <person name="Ma J."/>
        </authorList>
    </citation>
    <scope>NUCLEOTIDE SEQUENCE [LARGE SCALE GENOMIC DNA]</scope>
    <source>
        <strain evidence="11">CCUG 61697</strain>
    </source>
</reference>
<dbReference type="InterPro" id="IPR000700">
    <property type="entry name" value="PAS-assoc_C"/>
</dbReference>
<feature type="domain" description="PAS" evidence="8">
    <location>
        <begin position="141"/>
        <end position="214"/>
    </location>
</feature>
<dbReference type="InterPro" id="IPR000014">
    <property type="entry name" value="PAS"/>
</dbReference>
<dbReference type="Gene3D" id="3.40.50.2300">
    <property type="match status" value="1"/>
</dbReference>
<name>A0ABW3JER1_9HYPH</name>
<comment type="caution">
    <text evidence="10">The sequence shown here is derived from an EMBL/GenBank/DDBJ whole genome shotgun (WGS) entry which is preliminary data.</text>
</comment>
<dbReference type="PROSITE" id="PS50109">
    <property type="entry name" value="HIS_KIN"/>
    <property type="match status" value="1"/>
</dbReference>
<dbReference type="InterPro" id="IPR035965">
    <property type="entry name" value="PAS-like_dom_sf"/>
</dbReference>
<dbReference type="SMART" id="SM00091">
    <property type="entry name" value="PAS"/>
    <property type="match status" value="2"/>
</dbReference>
<dbReference type="InterPro" id="IPR003594">
    <property type="entry name" value="HATPase_dom"/>
</dbReference>
<feature type="domain" description="PAC" evidence="9">
    <location>
        <begin position="216"/>
        <end position="268"/>
    </location>
</feature>
<dbReference type="InterPro" id="IPR005467">
    <property type="entry name" value="His_kinase_dom"/>
</dbReference>
<dbReference type="PRINTS" id="PR00344">
    <property type="entry name" value="BCTRLSENSOR"/>
</dbReference>
<keyword evidence="11" id="KW-1185">Reference proteome</keyword>
<evidence type="ECO:0000256" key="4">
    <source>
        <dbReference type="PROSITE-ProRule" id="PRU00169"/>
    </source>
</evidence>
<dbReference type="PANTHER" id="PTHR43065">
    <property type="entry name" value="SENSOR HISTIDINE KINASE"/>
    <property type="match status" value="1"/>
</dbReference>
<organism evidence="10 11">
    <name type="scientific">Methyloligella solikamskensis</name>
    <dbReference type="NCBI Taxonomy" id="1177756"/>
    <lineage>
        <taxon>Bacteria</taxon>
        <taxon>Pseudomonadati</taxon>
        <taxon>Pseudomonadota</taxon>
        <taxon>Alphaproteobacteria</taxon>
        <taxon>Hyphomicrobiales</taxon>
        <taxon>Hyphomicrobiaceae</taxon>
        <taxon>Methyloligella</taxon>
    </lineage>
</organism>
<dbReference type="InterPro" id="IPR003661">
    <property type="entry name" value="HisK_dim/P_dom"/>
</dbReference>
<comment type="catalytic activity">
    <reaction evidence="1">
        <text>ATP + protein L-histidine = ADP + protein N-phospho-L-histidine.</text>
        <dbReference type="EC" id="2.7.13.3"/>
    </reaction>
</comment>
<dbReference type="Gene3D" id="3.30.450.20">
    <property type="entry name" value="PAS domain"/>
    <property type="match status" value="2"/>
</dbReference>
<evidence type="ECO:0000259" key="9">
    <source>
        <dbReference type="PROSITE" id="PS50113"/>
    </source>
</evidence>
<dbReference type="InterPro" id="IPR001610">
    <property type="entry name" value="PAC"/>
</dbReference>
<dbReference type="PROSITE" id="PS50110">
    <property type="entry name" value="RESPONSE_REGULATORY"/>
    <property type="match status" value="1"/>
</dbReference>
<sequence length="679" mass="74752">MSNRAEKVGSSSEEVSLEMLLDAVVDYAIYMLDPEGYISSWNAGAERIKGYPTSEALGLHFSQFFTPEDQATGKPLLGLNIAERTGRHEEEGWRVRKDGTRFWAFTVLDAIRDKEGNLLGFAKVTRDISERHAAEQALLDSEWRFRMLVDAVSDYAIYMLDTQGCITNWNKGAERIKGYKAHEVLGRHFSMFYTAEEQEADRPQQGLARALSEGRYESEGVRVRKDGSTFWANVTIQPIRDDQDRMVGFAKVTRDITEQREAHQALEDAREELHQAQKMEALGHLSGGVAHDFNNFLTAIIGNLETLKSNPDIDERGQRQIEAALQAAEDGGAVVRQMMVFARNKPLKLVTVDVNETVQEIAGLVRRSAHENIVLDLDLHEGVMPAQSDPVQLQTSVLNLALNACDAMPDGGTLTIKTEHCELEGDHRVKPGSYICVSVADTGEGMPEDVLAHAFDPFFTTKELGKGTGLGLSMVYGAAQQIGGDVSIASKVGEGTTVKLILPAGKVEDLERPKPLTRSDERLLADTESEESPETESASQQTARPEQPNDTPKDKPLSILYVEDDFLVGLATIEILEKDGMIVQNAAGAEEALEILDKSEEIDLLLTDIGLPGMSGHELVAEARRRRPGLRVLFLTGYDRSGPVVGTEADESTEYMDKPYKPDVLLATVRRLATAEPGA</sequence>
<dbReference type="SMART" id="SM00388">
    <property type="entry name" value="HisKA"/>
    <property type="match status" value="1"/>
</dbReference>
<dbReference type="InterPro" id="IPR004358">
    <property type="entry name" value="Sig_transdc_His_kin-like_C"/>
</dbReference>
<dbReference type="InterPro" id="IPR011006">
    <property type="entry name" value="CheY-like_superfamily"/>
</dbReference>
<dbReference type="Pfam" id="PF13426">
    <property type="entry name" value="PAS_9"/>
    <property type="match status" value="2"/>
</dbReference>
<evidence type="ECO:0000313" key="10">
    <source>
        <dbReference type="EMBL" id="MFD0988325.1"/>
    </source>
</evidence>
<feature type="domain" description="Histidine kinase" evidence="6">
    <location>
        <begin position="288"/>
        <end position="506"/>
    </location>
</feature>
<gene>
    <name evidence="10" type="ORF">ACFQ2F_14590</name>
</gene>
<evidence type="ECO:0000256" key="1">
    <source>
        <dbReference type="ARBA" id="ARBA00000085"/>
    </source>
</evidence>
<feature type="domain" description="Response regulatory" evidence="7">
    <location>
        <begin position="558"/>
        <end position="673"/>
    </location>
</feature>
<dbReference type="SUPFAM" id="SSF52172">
    <property type="entry name" value="CheY-like"/>
    <property type="match status" value="1"/>
</dbReference>
<dbReference type="CDD" id="cd00130">
    <property type="entry name" value="PAS"/>
    <property type="match status" value="2"/>
</dbReference>
<dbReference type="NCBIfam" id="TIGR00229">
    <property type="entry name" value="sensory_box"/>
    <property type="match status" value="2"/>
</dbReference>
<dbReference type="PANTHER" id="PTHR43065:SF49">
    <property type="entry name" value="HISTIDINE KINASE"/>
    <property type="match status" value="1"/>
</dbReference>
<dbReference type="SUPFAM" id="SSF55785">
    <property type="entry name" value="PYP-like sensor domain (PAS domain)"/>
    <property type="match status" value="2"/>
</dbReference>
<dbReference type="SUPFAM" id="SSF55874">
    <property type="entry name" value="ATPase domain of HSP90 chaperone/DNA topoisomerase II/histidine kinase"/>
    <property type="match status" value="1"/>
</dbReference>
<dbReference type="PROSITE" id="PS50112">
    <property type="entry name" value="PAS"/>
    <property type="match status" value="2"/>
</dbReference>
<feature type="compositionally biased region" description="Basic and acidic residues" evidence="5">
    <location>
        <begin position="511"/>
        <end position="525"/>
    </location>
</feature>
<dbReference type="SMART" id="SM00387">
    <property type="entry name" value="HATPase_c"/>
    <property type="match status" value="1"/>
</dbReference>
<feature type="domain" description="PAS" evidence="8">
    <location>
        <begin position="13"/>
        <end position="84"/>
    </location>
</feature>
<protein>
    <recommendedName>
        <fullName evidence="2">histidine kinase</fullName>
        <ecNumber evidence="2">2.7.13.3</ecNumber>
    </recommendedName>
</protein>
<evidence type="ECO:0000256" key="5">
    <source>
        <dbReference type="SAM" id="MobiDB-lite"/>
    </source>
</evidence>
<dbReference type="PROSITE" id="PS50113">
    <property type="entry name" value="PAC"/>
    <property type="match status" value="2"/>
</dbReference>
<keyword evidence="3 4" id="KW-0597">Phosphoprotein</keyword>
<dbReference type="Gene3D" id="1.10.287.130">
    <property type="match status" value="1"/>
</dbReference>
<evidence type="ECO:0000259" key="8">
    <source>
        <dbReference type="PROSITE" id="PS50112"/>
    </source>
</evidence>